<accession>J9GLJ0</accession>
<reference evidence="1" key="1">
    <citation type="journal article" date="2012" name="PLoS ONE">
        <title>Gene sets for utilization of primary and secondary nutrition supplies in the distal gut of endangered iberian lynx.</title>
        <authorList>
            <person name="Alcaide M."/>
            <person name="Messina E."/>
            <person name="Richter M."/>
            <person name="Bargiela R."/>
            <person name="Peplies J."/>
            <person name="Huws S.A."/>
            <person name="Newbold C.J."/>
            <person name="Golyshin P.N."/>
            <person name="Simon M.A."/>
            <person name="Lopez G."/>
            <person name="Yakimov M.M."/>
            <person name="Ferrer M."/>
        </authorList>
    </citation>
    <scope>NUCLEOTIDE SEQUENCE</scope>
</reference>
<gene>
    <name evidence="1" type="ORF">EVA_03116</name>
</gene>
<protein>
    <submittedName>
        <fullName evidence="1">Uncharacterized protein</fullName>
    </submittedName>
</protein>
<dbReference type="EMBL" id="AMCI01000546">
    <property type="protein sequence ID" value="EJX08772.1"/>
    <property type="molecule type" value="Genomic_DNA"/>
</dbReference>
<dbReference type="AlphaFoldDB" id="J9GLJ0"/>
<name>J9GLJ0_9ZZZZ</name>
<organism evidence="1">
    <name type="scientific">gut metagenome</name>
    <dbReference type="NCBI Taxonomy" id="749906"/>
    <lineage>
        <taxon>unclassified sequences</taxon>
        <taxon>metagenomes</taxon>
        <taxon>organismal metagenomes</taxon>
    </lineage>
</organism>
<proteinExistence type="predicted"/>
<evidence type="ECO:0000313" key="1">
    <source>
        <dbReference type="EMBL" id="EJX08772.1"/>
    </source>
</evidence>
<sequence>MKLYIGISVTVFNTDNHASYSCYTGKVSTCFLVGI</sequence>
<comment type="caution">
    <text evidence="1">The sequence shown here is derived from an EMBL/GenBank/DDBJ whole genome shotgun (WGS) entry which is preliminary data.</text>
</comment>